<evidence type="ECO:0000313" key="1">
    <source>
        <dbReference type="EMBL" id="PMC24576.1"/>
    </source>
</evidence>
<sequence length="158" mass="18346">MNATEQVYKQTEYAIRKIAQKFTLDENPSLVTDIHIRIYQDSGELRAFDDDENEITRCVVEEWIGNTEEKFYEHAAAILRKVLKQLHETVDQMNILKPFSFVLENDEQENIAELYVADDDTVIIGGDLMSDLDKDLDSFLADLLKDESNQKEKDNLQK</sequence>
<reference evidence="1 2" key="1">
    <citation type="submission" date="2017-09" db="EMBL/GenBank/DDBJ databases">
        <title>Bacterial strain isolated from the female urinary microbiota.</title>
        <authorList>
            <person name="Thomas-White K."/>
            <person name="Kumar N."/>
            <person name="Forster S."/>
            <person name="Putonti C."/>
            <person name="Lawley T."/>
            <person name="Wolfe A.J."/>
        </authorList>
    </citation>
    <scope>NUCLEOTIDE SEQUENCE [LARGE SCALE GENOMIC DNA]</scope>
    <source>
        <strain evidence="1 2">UMB0536</strain>
    </source>
</reference>
<gene>
    <name evidence="1" type="ORF">CJ231_04805</name>
</gene>
<proteinExistence type="predicted"/>
<evidence type="ECO:0000313" key="2">
    <source>
        <dbReference type="Proteomes" id="UP000235564"/>
    </source>
</evidence>
<protein>
    <submittedName>
        <fullName evidence="1">Uncharacterized protein</fullName>
    </submittedName>
</protein>
<dbReference type="OrthoDB" id="1079023at2"/>
<name>A0A2N6QRN9_9BACT</name>
<dbReference type="RefSeq" id="WP_102696974.1">
    <property type="nucleotide sequence ID" value="NZ_PNGJ01000003.1"/>
</dbReference>
<organism evidence="1 2">
    <name type="scientific">Hoylesella buccalis</name>
    <dbReference type="NCBI Taxonomy" id="28127"/>
    <lineage>
        <taxon>Bacteria</taxon>
        <taxon>Pseudomonadati</taxon>
        <taxon>Bacteroidota</taxon>
        <taxon>Bacteroidia</taxon>
        <taxon>Bacteroidales</taxon>
        <taxon>Prevotellaceae</taxon>
        <taxon>Hoylesella</taxon>
    </lineage>
</organism>
<comment type="caution">
    <text evidence="1">The sequence shown here is derived from an EMBL/GenBank/DDBJ whole genome shotgun (WGS) entry which is preliminary data.</text>
</comment>
<dbReference type="EMBL" id="PNGJ01000003">
    <property type="protein sequence ID" value="PMC24576.1"/>
    <property type="molecule type" value="Genomic_DNA"/>
</dbReference>
<accession>A0A2N6QRN9</accession>
<dbReference type="Proteomes" id="UP000235564">
    <property type="component" value="Unassembled WGS sequence"/>
</dbReference>
<dbReference type="AlphaFoldDB" id="A0A2N6QRN9"/>